<gene>
    <name evidence="2" type="ORF">AWC29_08480</name>
    <name evidence="1" type="ORF">BN973_00634</name>
</gene>
<keyword evidence="3" id="KW-1185">Reference proteome</keyword>
<sequence>MPQRALRDRLIELEVPGEDVARGRALRKTAPRRSLAQLTPSARSATEILVAQNAGRLTELVPLRFARMLADPFAFYRGSAAVMAADLAASPTSGIEVMCCGDAHVSNFGLYAAPHRSIVFDLNDFDEAAVAPAEWDVKRLITSAVIGGRHAGYPAKAIRRCVEQALVGYQRSLEAMLQEMDVLERYYLRVEPEHYTGTVSKGLQAVIQKTISRARTRTSARVFKQITEIGPNGTPRLREAPPLLQHVDEDIEAFLVESIQEYLTAVPADVALLLSHFRVTDVALRVVGVGSVGTRCYLVILVGPNDTPLILQIKEATRSVLDEYGGWRQPDSLAAAIEANGQGVRVTDGQQILQAMSDVFLGSTRKDGRDYYVRQFHDMKGTIETEGMSPSTFADYVTACAVLLARAHAQSANASILRGYVGTSNTVHDAFAEWSYTYAEKSLDDFHQLRAAAAAGEIEVAEDPAR</sequence>
<dbReference type="PANTHER" id="PTHR39441">
    <property type="entry name" value="DUF2252 DOMAIN-CONTAINING PROTEIN"/>
    <property type="match status" value="1"/>
</dbReference>
<dbReference type="OrthoDB" id="1491115at2"/>
<dbReference type="EMBL" id="LQPY01000011">
    <property type="protein sequence ID" value="ORX06284.1"/>
    <property type="molecule type" value="Genomic_DNA"/>
</dbReference>
<dbReference type="InterPro" id="IPR018721">
    <property type="entry name" value="DUF2252"/>
</dbReference>
<accession>A0A024JSF6</accession>
<reference evidence="1" key="1">
    <citation type="journal article" date="2014" name="Genome Announc.">
        <title>Draft Genome Sequence of Mycobacterium triplex DSM 44626.</title>
        <authorList>
            <person name="Sassi M."/>
            <person name="Croce O."/>
            <person name="Robert C."/>
            <person name="Raoult D."/>
            <person name="Drancourt M."/>
        </authorList>
    </citation>
    <scope>NUCLEOTIDE SEQUENCE [LARGE SCALE GENOMIC DNA]</scope>
    <source>
        <strain evidence="1">DSM 44626</strain>
    </source>
</reference>
<dbReference type="Pfam" id="PF10009">
    <property type="entry name" value="DUF2252"/>
    <property type="match status" value="1"/>
</dbReference>
<dbReference type="HOGENOM" id="CLU_032121_0_0_11"/>
<dbReference type="Proteomes" id="UP000193710">
    <property type="component" value="Unassembled WGS sequence"/>
</dbReference>
<evidence type="ECO:0008006" key="4">
    <source>
        <dbReference type="Google" id="ProtNLM"/>
    </source>
</evidence>
<name>A0A024JSF6_9MYCO</name>
<dbReference type="AlphaFoldDB" id="A0A024JSF6"/>
<evidence type="ECO:0000313" key="3">
    <source>
        <dbReference type="Proteomes" id="UP000193710"/>
    </source>
</evidence>
<dbReference type="Proteomes" id="UP000028880">
    <property type="component" value="Unassembled WGS sequence"/>
</dbReference>
<dbReference type="EMBL" id="HG964446">
    <property type="protein sequence ID" value="CDO86292.1"/>
    <property type="molecule type" value="Genomic_DNA"/>
</dbReference>
<dbReference type="RefSeq" id="WP_036465827.1">
    <property type="nucleotide sequence ID" value="NZ_HG964446.1"/>
</dbReference>
<proteinExistence type="predicted"/>
<dbReference type="PANTHER" id="PTHR39441:SF1">
    <property type="entry name" value="DUF2252 DOMAIN-CONTAINING PROTEIN"/>
    <property type="match status" value="1"/>
</dbReference>
<reference evidence="1" key="2">
    <citation type="submission" date="2014-04" db="EMBL/GenBank/DDBJ databases">
        <authorList>
            <person name="Urmite Genomes U."/>
        </authorList>
    </citation>
    <scope>NUCLEOTIDE SEQUENCE</scope>
    <source>
        <strain evidence="1">DSM 44626</strain>
    </source>
</reference>
<protein>
    <recommendedName>
        <fullName evidence="4">DUF2252 domain-containing protein</fullName>
    </recommendedName>
</protein>
<dbReference type="eggNOG" id="COG4320">
    <property type="taxonomic scope" value="Bacteria"/>
</dbReference>
<organism evidence="1">
    <name type="scientific">Mycobacterium triplex</name>
    <dbReference type="NCBI Taxonomy" id="47839"/>
    <lineage>
        <taxon>Bacteria</taxon>
        <taxon>Bacillati</taxon>
        <taxon>Actinomycetota</taxon>
        <taxon>Actinomycetes</taxon>
        <taxon>Mycobacteriales</taxon>
        <taxon>Mycobacteriaceae</taxon>
        <taxon>Mycobacterium</taxon>
        <taxon>Mycobacterium simiae complex</taxon>
    </lineage>
</organism>
<evidence type="ECO:0000313" key="1">
    <source>
        <dbReference type="EMBL" id="CDO86292.1"/>
    </source>
</evidence>
<evidence type="ECO:0000313" key="2">
    <source>
        <dbReference type="EMBL" id="ORX06284.1"/>
    </source>
</evidence>
<reference evidence="2 3" key="3">
    <citation type="submission" date="2016-01" db="EMBL/GenBank/DDBJ databases">
        <title>The new phylogeny of the genus Mycobacterium.</title>
        <authorList>
            <person name="Tarcisio F."/>
            <person name="Conor M."/>
            <person name="Antonella G."/>
            <person name="Elisabetta G."/>
            <person name="Giulia F.S."/>
            <person name="Sara T."/>
            <person name="Anna F."/>
            <person name="Clotilde B."/>
            <person name="Roberto B."/>
            <person name="Veronica D.S."/>
            <person name="Fabio R."/>
            <person name="Monica P."/>
            <person name="Olivier J."/>
            <person name="Enrico T."/>
            <person name="Nicola S."/>
        </authorList>
    </citation>
    <scope>NUCLEOTIDE SEQUENCE [LARGE SCALE GENOMIC DNA]</scope>
    <source>
        <strain evidence="2 3">DSM 44626</strain>
    </source>
</reference>
<dbReference type="STRING" id="47839.BN973_00634"/>